<sequence length="156" mass="17233">MLSHIANFIFSTFIFFYLSPDKSDIVKPSIKFCLSSILTACSRHYHRQPAFAVNNRLQENGAIGIRRAAVPPHRSLGTEPSLRSNVKFDITSCFSSCPVRVQCCTPQLPRQNSALAIYPSPPPPPPPRFLGQASPPLDTLNFVYLGDAATNAIVFR</sequence>
<organism evidence="1 2">
    <name type="scientific">Trichodelitschia bisporula</name>
    <dbReference type="NCBI Taxonomy" id="703511"/>
    <lineage>
        <taxon>Eukaryota</taxon>
        <taxon>Fungi</taxon>
        <taxon>Dikarya</taxon>
        <taxon>Ascomycota</taxon>
        <taxon>Pezizomycotina</taxon>
        <taxon>Dothideomycetes</taxon>
        <taxon>Dothideomycetes incertae sedis</taxon>
        <taxon>Phaeotrichales</taxon>
        <taxon>Phaeotrichaceae</taxon>
        <taxon>Trichodelitschia</taxon>
    </lineage>
</organism>
<dbReference type="EMBL" id="ML996688">
    <property type="protein sequence ID" value="KAF2404425.1"/>
    <property type="molecule type" value="Genomic_DNA"/>
</dbReference>
<gene>
    <name evidence="1" type="ORF">EJ06DRAFT_526503</name>
</gene>
<evidence type="ECO:0000313" key="1">
    <source>
        <dbReference type="EMBL" id="KAF2404425.1"/>
    </source>
</evidence>
<accession>A0A6G1I8V9</accession>
<proteinExistence type="predicted"/>
<protein>
    <submittedName>
        <fullName evidence="1">Uncharacterized protein</fullName>
    </submittedName>
</protein>
<dbReference type="AlphaFoldDB" id="A0A6G1I8V9"/>
<keyword evidence="2" id="KW-1185">Reference proteome</keyword>
<reference evidence="1" key="1">
    <citation type="journal article" date="2020" name="Stud. Mycol.">
        <title>101 Dothideomycetes genomes: a test case for predicting lifestyles and emergence of pathogens.</title>
        <authorList>
            <person name="Haridas S."/>
            <person name="Albert R."/>
            <person name="Binder M."/>
            <person name="Bloem J."/>
            <person name="Labutti K."/>
            <person name="Salamov A."/>
            <person name="Andreopoulos B."/>
            <person name="Baker S."/>
            <person name="Barry K."/>
            <person name="Bills G."/>
            <person name="Bluhm B."/>
            <person name="Cannon C."/>
            <person name="Castanera R."/>
            <person name="Culley D."/>
            <person name="Daum C."/>
            <person name="Ezra D."/>
            <person name="Gonzalez J."/>
            <person name="Henrissat B."/>
            <person name="Kuo A."/>
            <person name="Liang C."/>
            <person name="Lipzen A."/>
            <person name="Lutzoni F."/>
            <person name="Magnuson J."/>
            <person name="Mondo S."/>
            <person name="Nolan M."/>
            <person name="Ohm R."/>
            <person name="Pangilinan J."/>
            <person name="Park H.-J."/>
            <person name="Ramirez L."/>
            <person name="Alfaro M."/>
            <person name="Sun H."/>
            <person name="Tritt A."/>
            <person name="Yoshinaga Y."/>
            <person name="Zwiers L.-H."/>
            <person name="Turgeon B."/>
            <person name="Goodwin S."/>
            <person name="Spatafora J."/>
            <person name="Crous P."/>
            <person name="Grigoriev I."/>
        </authorList>
    </citation>
    <scope>NUCLEOTIDE SEQUENCE</scope>
    <source>
        <strain evidence="1">CBS 262.69</strain>
    </source>
</reference>
<evidence type="ECO:0000313" key="2">
    <source>
        <dbReference type="Proteomes" id="UP000799640"/>
    </source>
</evidence>
<dbReference type="Proteomes" id="UP000799640">
    <property type="component" value="Unassembled WGS sequence"/>
</dbReference>
<name>A0A6G1I8V9_9PEZI</name>